<proteinExistence type="predicted"/>
<dbReference type="EMBL" id="HE797328">
    <property type="protein sequence ID" value="CCM06431.1"/>
    <property type="molecule type" value="Genomic_DNA"/>
</dbReference>
<dbReference type="HOGENOM" id="CLU_609784_0_0_1"/>
<reference evidence="2 3" key="1">
    <citation type="journal article" date="2012" name="Appl. Environ. Microbiol.">
        <title>Short-read sequencing for genomic analysis of the brown rot fungus Fibroporia radiculosa.</title>
        <authorList>
            <person name="Tang J.D."/>
            <person name="Perkins A.D."/>
            <person name="Sonstegard T.S."/>
            <person name="Schroeder S.G."/>
            <person name="Burgess S.C."/>
            <person name="Diehl S.V."/>
        </authorList>
    </citation>
    <scope>NUCLEOTIDE SEQUENCE [LARGE SCALE GENOMIC DNA]</scope>
    <source>
        <strain evidence="2 3">TFFH 294</strain>
    </source>
</reference>
<evidence type="ECO:0000256" key="1">
    <source>
        <dbReference type="SAM" id="MobiDB-lite"/>
    </source>
</evidence>
<accession>J4ICH7</accession>
<feature type="region of interest" description="Disordered" evidence="1">
    <location>
        <begin position="258"/>
        <end position="321"/>
    </location>
</feature>
<evidence type="ECO:0000313" key="3">
    <source>
        <dbReference type="Proteomes" id="UP000006352"/>
    </source>
</evidence>
<feature type="compositionally biased region" description="Low complexity" evidence="1">
    <location>
        <begin position="139"/>
        <end position="160"/>
    </location>
</feature>
<evidence type="ECO:0000313" key="2">
    <source>
        <dbReference type="EMBL" id="CCM06431.1"/>
    </source>
</evidence>
<name>J4ICH7_9APHY</name>
<dbReference type="RefSeq" id="XP_012185714.1">
    <property type="nucleotide sequence ID" value="XM_012330324.1"/>
</dbReference>
<gene>
    <name evidence="2" type="ORF">FIBRA_08692</name>
</gene>
<feature type="region of interest" description="Disordered" evidence="1">
    <location>
        <begin position="124"/>
        <end position="165"/>
    </location>
</feature>
<sequence>MDSIFDLEWPDLGLPSLELEMENIGQSINFDSGKPFEPVTLPELINSVSASSATTPIILQTPIVALEPAALPEDLEGNLALERERQLLEEDVLPSSKIPDVGLFSRLPTYVPYSWLPPPFVPRAKSTAGRQPTGPSIPASASTSSERQVSSVSSVVPASSMPLNTPGMEPLEMVLRSTNSSPLLSHPQRTMQYPAPSWVGYTNILGLSGQTGWFSRSHVGSSAPVAVPTTPSILLEPHPLQSPASNVVSAGIAPPTVPPVTAEESLTPGCYTRCLGPPPEDAESSTRRGTKNKRESAGDEENDRAKRTCLAEPDEDESDDPPISCLWRKGCNFSGTPVKLGQHIMSVHMPGSRPDVVIVRSSDQVTCGLQGAEEEPCTFRSGIQDTLAHIREVHTEQQVGQLRTTYEVGPLESGGHSVDVPDLRVAAEAGHGSEEETYTQVCAEFHEAP</sequence>
<keyword evidence="3" id="KW-1185">Reference proteome</keyword>
<dbReference type="GeneID" id="24101331"/>
<protein>
    <submittedName>
        <fullName evidence="2">Uncharacterized protein</fullName>
    </submittedName>
</protein>
<dbReference type="AlphaFoldDB" id="J4ICH7"/>
<dbReference type="InParanoid" id="J4ICH7"/>
<dbReference type="Proteomes" id="UP000006352">
    <property type="component" value="Unassembled WGS sequence"/>
</dbReference>
<organism evidence="2 3">
    <name type="scientific">Fibroporia radiculosa</name>
    <dbReference type="NCBI Taxonomy" id="599839"/>
    <lineage>
        <taxon>Eukaryota</taxon>
        <taxon>Fungi</taxon>
        <taxon>Dikarya</taxon>
        <taxon>Basidiomycota</taxon>
        <taxon>Agaricomycotina</taxon>
        <taxon>Agaricomycetes</taxon>
        <taxon>Polyporales</taxon>
        <taxon>Fibroporiaceae</taxon>
        <taxon>Fibroporia</taxon>
    </lineage>
</organism>